<organism evidence="3 4">
    <name type="scientific">Methylomarinovum caldicuralii</name>
    <dbReference type="NCBI Taxonomy" id="438856"/>
    <lineage>
        <taxon>Bacteria</taxon>
        <taxon>Pseudomonadati</taxon>
        <taxon>Pseudomonadota</taxon>
        <taxon>Gammaproteobacteria</taxon>
        <taxon>Methylococcales</taxon>
        <taxon>Methylothermaceae</taxon>
        <taxon>Methylomarinovum</taxon>
    </lineage>
</organism>
<dbReference type="GO" id="GO:0004190">
    <property type="term" value="F:aspartic-type endopeptidase activity"/>
    <property type="evidence" value="ECO:0007669"/>
    <property type="project" value="InterPro"/>
</dbReference>
<dbReference type="KEGG" id="mcau:MIT9_P2344"/>
<dbReference type="Proteomes" id="UP001321825">
    <property type="component" value="Chromosome"/>
</dbReference>
<keyword evidence="4" id="KW-1185">Reference proteome</keyword>
<keyword evidence="1" id="KW-0732">Signal</keyword>
<evidence type="ECO:0000313" key="4">
    <source>
        <dbReference type="Proteomes" id="UP001321825"/>
    </source>
</evidence>
<evidence type="ECO:0000256" key="1">
    <source>
        <dbReference type="SAM" id="SignalP"/>
    </source>
</evidence>
<dbReference type="Gene3D" id="2.40.128.90">
    <property type="entry name" value="OMPT-like"/>
    <property type="match status" value="1"/>
</dbReference>
<accession>A0AAU9BUV5</accession>
<feature type="signal peptide" evidence="1">
    <location>
        <begin position="1"/>
        <end position="17"/>
    </location>
</feature>
<feature type="chain" id="PRO_5043369921" description="Protochlamydia outer membrane protein domain-containing protein" evidence="1">
    <location>
        <begin position="18"/>
        <end position="347"/>
    </location>
</feature>
<evidence type="ECO:0000259" key="2">
    <source>
        <dbReference type="Pfam" id="PF17251"/>
    </source>
</evidence>
<dbReference type="EMBL" id="AP024714">
    <property type="protein sequence ID" value="BCX82758.1"/>
    <property type="molecule type" value="Genomic_DNA"/>
</dbReference>
<sequence length="347" mass="39066">MKRLLPGLCLWMMQAGAAGPELHMTVLQPPPAPQTVTLANADTPPLHMTVLTEAPPGPVTASRDFRFHYDVGLGYRRDRLDWNIGVPEGPDVLTEEKWRDLDSIQLSGSAHLVTPQRIAFQARTAYAWVVDGDYRRTDYLENGRSDPFSGTAARADHGHFLDLSVGVGYRIQPDAWKVRPWLEPLAGYAYRNQTLQANDFRQTLATALLTPPQGPLPGTEYRYHARWHGPWVGLNLGVEGERWRLFGQGEYHFAWYRADGRFKSLQGSDRKVTFDQDADGRGVVAQVGGSYRLWRALSLQLSAEFQHWRADHGKDKTRIGGGDAVTARLNEARWRMLGGRLSLSFDF</sequence>
<dbReference type="InterPro" id="IPR035163">
    <property type="entry name" value="Pom"/>
</dbReference>
<feature type="domain" description="Protochlamydia outer membrane protein" evidence="2">
    <location>
        <begin position="71"/>
        <end position="347"/>
    </location>
</feature>
<reference evidence="4" key="1">
    <citation type="journal article" date="2024" name="Int. J. Syst. Evol. Microbiol.">
        <title>Methylomarinovum tepidoasis sp. nov., a moderately thermophilic methanotroph of the family Methylothermaceae isolated from a deep-sea hydrothermal field.</title>
        <authorList>
            <person name="Hirayama H."/>
            <person name="Takaki Y."/>
            <person name="Abe M."/>
            <person name="Miyazaki M."/>
            <person name="Uematsu K."/>
            <person name="Matsui Y."/>
            <person name="Takai K."/>
        </authorList>
    </citation>
    <scope>NUCLEOTIDE SEQUENCE [LARGE SCALE GENOMIC DNA]</scope>
    <source>
        <strain evidence="4">IT-9</strain>
    </source>
</reference>
<dbReference type="Pfam" id="PF17251">
    <property type="entry name" value="Pom"/>
    <property type="match status" value="1"/>
</dbReference>
<protein>
    <recommendedName>
        <fullName evidence="2">Protochlamydia outer membrane protein domain-containing protein</fullName>
    </recommendedName>
</protein>
<gene>
    <name evidence="3" type="ORF">MIT9_P2344</name>
</gene>
<proteinExistence type="predicted"/>
<dbReference type="RefSeq" id="WP_317705145.1">
    <property type="nucleotide sequence ID" value="NZ_AP024714.1"/>
</dbReference>
<dbReference type="InterPro" id="IPR020080">
    <property type="entry name" value="OM_adhesin/peptidase_omptin"/>
</dbReference>
<evidence type="ECO:0000313" key="3">
    <source>
        <dbReference type="EMBL" id="BCX82758.1"/>
    </source>
</evidence>
<dbReference type="SUPFAM" id="SSF69917">
    <property type="entry name" value="OMPT-like"/>
    <property type="match status" value="1"/>
</dbReference>
<dbReference type="AlphaFoldDB" id="A0AAU9BUV5"/>
<name>A0AAU9BUV5_9GAMM</name>
<dbReference type="InterPro" id="IPR053724">
    <property type="entry name" value="OMP_A26_sf"/>
</dbReference>